<protein>
    <submittedName>
        <fullName evidence="2">A74</fullName>
    </submittedName>
</protein>
<feature type="region of interest" description="Disordered" evidence="1">
    <location>
        <begin position="296"/>
        <end position="315"/>
    </location>
</feature>
<dbReference type="EMBL" id="KP967684">
    <property type="protein sequence ID" value="AKE44241.1"/>
    <property type="molecule type" value="Genomic_DNA"/>
</dbReference>
<proteinExistence type="predicted"/>
<dbReference type="InterPro" id="IPR012564">
    <property type="entry name" value="Herpes_UL74"/>
</dbReference>
<organism evidence="2 3">
    <name type="scientific">Rat cytomegalovirus ALL-03</name>
    <dbReference type="NCBI Taxonomy" id="1640278"/>
    <lineage>
        <taxon>Viruses</taxon>
        <taxon>Duplodnaviria</taxon>
        <taxon>Heunggongvirae</taxon>
        <taxon>Peploviricota</taxon>
        <taxon>Herviviricetes</taxon>
        <taxon>Herpesvirales</taxon>
        <taxon>Orthoherpesviridae</taxon>
        <taxon>Betaherpesvirinae</taxon>
        <taxon>Muromegalovirus</taxon>
        <taxon>Muromegalovirus muridbeta8</taxon>
        <taxon>Rat cytomegalovirus (isolate England)</taxon>
    </lineage>
</organism>
<sequence>MILFFLILIFPIYTAKKIEAQSRKYYYGDTTSDPIYEAPLHFNIKPLEISDKWIQRLRPVKDVMYIWYPMSGIEGPKDAYIQATYNTSNKTVSAYGVPCGKMSSVSCMLNMLKVIIDSNKKRHFANCSTTFPVPILYNIPRWSIDILTSDSYLYQTESFTLNSIILTSILLYFPNVYNKTCSEPMIPLYAIHNTLLNISVTRRGARKFFKRLPFLNILKNINATISPTPNDTQPTTHRKLSPQTFYEIGSFMFSALYSTTECKFRDEHNRKTIESTGHIETHAGKLSIKNLMVNETKSHKKEKPPKNKPPQNDINLNDIKLLDGMLLDYLDTLALHSDLTNVTNVPIEHKRRSGSISFRGV</sequence>
<evidence type="ECO:0000313" key="3">
    <source>
        <dbReference type="Proteomes" id="UP000105122"/>
    </source>
</evidence>
<evidence type="ECO:0000256" key="1">
    <source>
        <dbReference type="SAM" id="MobiDB-lite"/>
    </source>
</evidence>
<accession>A0A0F6R559</accession>
<gene>
    <name evidence="2" type="primary">a74</name>
</gene>
<reference evidence="2 3" key="1">
    <citation type="journal article" date="2015" name="Genome Announc.">
        <title>Complete Genome Sequence of Rat Cytomegalovirus Strain ALL-03 (Malaysian Strain).</title>
        <authorList>
            <person name="Balakrishnan K.N."/>
            <person name="Abdullah A.A."/>
            <person name="Camalxaman S.N."/>
            <person name="Quah Y.W."/>
            <person name="Abba Y."/>
            <person name="Hani H."/>
            <person name="Loh H.S."/>
            <person name="Kamal F.M."/>
            <person name="Zeenathul N.A."/>
            <person name="Aini I."/>
            <person name="Omar A.R."/>
            <person name="Noordin M.M."/>
            <person name="Mohd Azmi M.L."/>
        </authorList>
    </citation>
    <scope>NUCLEOTIDE SEQUENCE [LARGE SCALE GENOMIC DNA]</scope>
    <source>
        <strain evidence="2">ALL-03</strain>
    </source>
</reference>
<dbReference type="Proteomes" id="UP000105122">
    <property type="component" value="Segment"/>
</dbReference>
<dbReference type="Pfam" id="PF07982">
    <property type="entry name" value="Herpes_UL74"/>
    <property type="match status" value="1"/>
</dbReference>
<evidence type="ECO:0000313" key="2">
    <source>
        <dbReference type="EMBL" id="AKE44241.1"/>
    </source>
</evidence>
<name>A0A0F6R559_RCMVE</name>